<dbReference type="Gene3D" id="2.120.10.30">
    <property type="entry name" value="TolB, C-terminal domain"/>
    <property type="match status" value="1"/>
</dbReference>
<dbReference type="Pfam" id="PF18962">
    <property type="entry name" value="Por_Secre_tail"/>
    <property type="match status" value="1"/>
</dbReference>
<proteinExistence type="predicted"/>
<evidence type="ECO:0000256" key="1">
    <source>
        <dbReference type="SAM" id="SignalP"/>
    </source>
</evidence>
<dbReference type="AlphaFoldDB" id="A0A923PLD3"/>
<keyword evidence="4" id="KW-1185">Reference proteome</keyword>
<protein>
    <submittedName>
        <fullName evidence="3">T9SS type A sorting domain-containing protein</fullName>
    </submittedName>
</protein>
<dbReference type="Proteomes" id="UP000650081">
    <property type="component" value="Unassembled WGS sequence"/>
</dbReference>
<keyword evidence="1" id="KW-0732">Signal</keyword>
<name>A0A923PLD3_9BACT</name>
<dbReference type="EMBL" id="JACSIT010000065">
    <property type="protein sequence ID" value="MBC6993348.1"/>
    <property type="molecule type" value="Genomic_DNA"/>
</dbReference>
<gene>
    <name evidence="3" type="ORF">H9S92_04185</name>
</gene>
<dbReference type="InterPro" id="IPR013783">
    <property type="entry name" value="Ig-like_fold"/>
</dbReference>
<sequence length="606" mass="65751">MKGLLITLLAALTFALLPAQNVEWERTYPNYLTLGKALSVDADNNIISVSNGFSLAGFAEYIYVQKHSPQGTLIWKDSISSNLASNYQAATWVGTDANQDIFIVGYRFTLSNQFEVPNALKVIKFSSGGALLQNQTITGFFNRDGNTNLGRRNESMLDETGNLYVASAGATSSQSGGGFVLLKFDNDANLLWERIHTFSNVHGLRGMHCQNGKIAVLGTTSTTGTDNKVAVWDENGNFIWSSAGINLNQSWATDVLVDASGNTYTLCQKFGSSYNLVELTKYSPTGGVLFAESFDLQVSATSGRMAKLPNGNIVISGTNWTSFGTGKLFVAQVSALNGAIINSSLSDLPQTNNWVYDVTTAPSGNYYVAGQSDNNGGAPSSMFLYAFSDLNGLEWSASYNTQGVKPMSVKADADENIYVQIENTNTVVKFGNSALPVALSRFEATLFKKEVFLDWTTERESNCALFAVQKSPNGTVWTTFAQTPAAGTTTATEAYQAIDHSPFDGTNYYRLKMIDVDQTFEYSSVVRVAVKRNAQFSVFPNPTTGFISVEGEATALGQKLRVFSLRGNLVYQQELFGASSLDLSFLPNGVYVLNVGSTSQRVTIRK</sequence>
<dbReference type="SUPFAM" id="SSF101898">
    <property type="entry name" value="NHL repeat"/>
    <property type="match status" value="1"/>
</dbReference>
<dbReference type="NCBIfam" id="TIGR04183">
    <property type="entry name" value="Por_Secre_tail"/>
    <property type="match status" value="1"/>
</dbReference>
<dbReference type="InterPro" id="IPR011042">
    <property type="entry name" value="6-blade_b-propeller_TolB-like"/>
</dbReference>
<reference evidence="3" key="1">
    <citation type="submission" date="2020-08" db="EMBL/GenBank/DDBJ databases">
        <title>Lewinella bacteria from marine environments.</title>
        <authorList>
            <person name="Zhong Y."/>
        </authorList>
    </citation>
    <scope>NUCLEOTIDE SEQUENCE</scope>
    <source>
        <strain evidence="3">KCTC 42187</strain>
    </source>
</reference>
<dbReference type="RefSeq" id="WP_187465463.1">
    <property type="nucleotide sequence ID" value="NZ_JACSIT010000065.1"/>
</dbReference>
<accession>A0A923PLD3</accession>
<feature type="domain" description="Secretion system C-terminal sorting" evidence="2">
    <location>
        <begin position="538"/>
        <end position="605"/>
    </location>
</feature>
<dbReference type="Gene3D" id="2.60.40.10">
    <property type="entry name" value="Immunoglobulins"/>
    <property type="match status" value="1"/>
</dbReference>
<evidence type="ECO:0000313" key="3">
    <source>
        <dbReference type="EMBL" id="MBC6993348.1"/>
    </source>
</evidence>
<feature type="signal peptide" evidence="1">
    <location>
        <begin position="1"/>
        <end position="19"/>
    </location>
</feature>
<feature type="chain" id="PRO_5037802609" evidence="1">
    <location>
        <begin position="20"/>
        <end position="606"/>
    </location>
</feature>
<dbReference type="PANTHER" id="PTHR42754">
    <property type="entry name" value="ENDOGLUCANASE"/>
    <property type="match status" value="1"/>
</dbReference>
<comment type="caution">
    <text evidence="3">The sequence shown here is derived from an EMBL/GenBank/DDBJ whole genome shotgun (WGS) entry which is preliminary data.</text>
</comment>
<organism evidence="3 4">
    <name type="scientific">Neolewinella lacunae</name>
    <dbReference type="NCBI Taxonomy" id="1517758"/>
    <lineage>
        <taxon>Bacteria</taxon>
        <taxon>Pseudomonadati</taxon>
        <taxon>Bacteroidota</taxon>
        <taxon>Saprospiria</taxon>
        <taxon>Saprospirales</taxon>
        <taxon>Lewinellaceae</taxon>
        <taxon>Neolewinella</taxon>
    </lineage>
</organism>
<evidence type="ECO:0000313" key="4">
    <source>
        <dbReference type="Proteomes" id="UP000650081"/>
    </source>
</evidence>
<evidence type="ECO:0000259" key="2">
    <source>
        <dbReference type="Pfam" id="PF18962"/>
    </source>
</evidence>
<dbReference type="PANTHER" id="PTHR42754:SF1">
    <property type="entry name" value="LIPOPROTEIN"/>
    <property type="match status" value="1"/>
</dbReference>
<dbReference type="InterPro" id="IPR026444">
    <property type="entry name" value="Secre_tail"/>
</dbReference>